<evidence type="ECO:0000256" key="5">
    <source>
        <dbReference type="ARBA" id="ARBA00022989"/>
    </source>
</evidence>
<dbReference type="InterPro" id="IPR035906">
    <property type="entry name" value="MetI-like_sf"/>
</dbReference>
<organism evidence="10 11">
    <name type="scientific">Aerococcus agrisoli</name>
    <dbReference type="NCBI Taxonomy" id="2487350"/>
    <lineage>
        <taxon>Bacteria</taxon>
        <taxon>Bacillati</taxon>
        <taxon>Bacillota</taxon>
        <taxon>Bacilli</taxon>
        <taxon>Lactobacillales</taxon>
        <taxon>Aerococcaceae</taxon>
        <taxon>Aerococcus</taxon>
    </lineage>
</organism>
<evidence type="ECO:0000259" key="9">
    <source>
        <dbReference type="PROSITE" id="PS50928"/>
    </source>
</evidence>
<dbReference type="InterPro" id="IPR050366">
    <property type="entry name" value="BP-dependent_transpt_permease"/>
</dbReference>
<accession>A0A3N4GDT6</accession>
<feature type="transmembrane region" description="Helical" evidence="7">
    <location>
        <begin position="123"/>
        <end position="148"/>
    </location>
</feature>
<keyword evidence="3" id="KW-1003">Cell membrane</keyword>
<name>A0A3N4GDT6_9LACT</name>
<dbReference type="Pfam" id="PF00528">
    <property type="entry name" value="BPD_transp_1"/>
    <property type="match status" value="1"/>
</dbReference>
<evidence type="ECO:0000256" key="2">
    <source>
        <dbReference type="ARBA" id="ARBA00022448"/>
    </source>
</evidence>
<protein>
    <submittedName>
        <fullName evidence="10">ABC transporter permease</fullName>
    </submittedName>
</protein>
<keyword evidence="6 7" id="KW-0472">Membrane</keyword>
<evidence type="ECO:0000256" key="1">
    <source>
        <dbReference type="ARBA" id="ARBA00004651"/>
    </source>
</evidence>
<dbReference type="Pfam" id="PF12911">
    <property type="entry name" value="OppC_N"/>
    <property type="match status" value="1"/>
</dbReference>
<dbReference type="GO" id="GO:0005886">
    <property type="term" value="C:plasma membrane"/>
    <property type="evidence" value="ECO:0007669"/>
    <property type="project" value="UniProtKB-SubCell"/>
</dbReference>
<comment type="caution">
    <text evidence="10">The sequence shown here is derived from an EMBL/GenBank/DDBJ whole genome shotgun (WGS) entry which is preliminary data.</text>
</comment>
<dbReference type="InterPro" id="IPR000515">
    <property type="entry name" value="MetI-like"/>
</dbReference>
<dbReference type="InterPro" id="IPR001849">
    <property type="entry name" value="PH_domain"/>
</dbReference>
<evidence type="ECO:0000313" key="10">
    <source>
        <dbReference type="EMBL" id="RPA61003.1"/>
    </source>
</evidence>
<comment type="similarity">
    <text evidence="7">Belongs to the binding-protein-dependent transport system permease family.</text>
</comment>
<dbReference type="Gene3D" id="1.10.3720.10">
    <property type="entry name" value="MetI-like"/>
    <property type="match status" value="1"/>
</dbReference>
<dbReference type="SUPFAM" id="SSF161098">
    <property type="entry name" value="MetI-like"/>
    <property type="match status" value="1"/>
</dbReference>
<evidence type="ECO:0000259" key="8">
    <source>
        <dbReference type="PROSITE" id="PS50003"/>
    </source>
</evidence>
<feature type="transmembrane region" description="Helical" evidence="7">
    <location>
        <begin position="160"/>
        <end position="186"/>
    </location>
</feature>
<dbReference type="PANTHER" id="PTHR43386">
    <property type="entry name" value="OLIGOPEPTIDE TRANSPORT SYSTEM PERMEASE PROTEIN APPC"/>
    <property type="match status" value="1"/>
</dbReference>
<dbReference type="InterPro" id="IPR025966">
    <property type="entry name" value="OppC_N"/>
</dbReference>
<evidence type="ECO:0000256" key="7">
    <source>
        <dbReference type="RuleBase" id="RU363032"/>
    </source>
</evidence>
<sequence length="314" mass="33927">MAEENLFKVVYADAEDFATQHLVEEASLKATSEKKEAGYWAVIFKRFARNKAAVFGLVCFAILLAATAFANVIAPYNPDEIVGDFLQAPTMAHWLGTDEIGRDVFSRVLYGGQVSMFVGITSVLIYAAIGTTLGLISGFLGGVWDFVIMRLTEVIMSFPYFLVVLVVVGILGPSIWNVTIVIGLFGWAPLCRLVRAEVMKLREADYIQAAVASGYSTSNIAFKQIVPNILSPILVNMTFGISTSIITEASLSFLGVGVVPPTSSWGNLLTAAQSLSVLTMQPWRWVPVGLAIFLAVLSINFIGEGLRGAVEGEI</sequence>
<feature type="transmembrane region" description="Helical" evidence="7">
    <location>
        <begin position="234"/>
        <end position="259"/>
    </location>
</feature>
<dbReference type="Proteomes" id="UP000273977">
    <property type="component" value="Unassembled WGS sequence"/>
</dbReference>
<evidence type="ECO:0000256" key="3">
    <source>
        <dbReference type="ARBA" id="ARBA00022475"/>
    </source>
</evidence>
<feature type="transmembrane region" description="Helical" evidence="7">
    <location>
        <begin position="52"/>
        <end position="74"/>
    </location>
</feature>
<evidence type="ECO:0000256" key="4">
    <source>
        <dbReference type="ARBA" id="ARBA00022692"/>
    </source>
</evidence>
<keyword evidence="5 7" id="KW-1133">Transmembrane helix</keyword>
<feature type="domain" description="ABC transmembrane type-1" evidence="9">
    <location>
        <begin position="112"/>
        <end position="303"/>
    </location>
</feature>
<dbReference type="PROSITE" id="PS50928">
    <property type="entry name" value="ABC_TM1"/>
    <property type="match status" value="1"/>
</dbReference>
<dbReference type="EMBL" id="RKMG01000006">
    <property type="protein sequence ID" value="RPA61003.1"/>
    <property type="molecule type" value="Genomic_DNA"/>
</dbReference>
<dbReference type="GO" id="GO:0055085">
    <property type="term" value="P:transmembrane transport"/>
    <property type="evidence" value="ECO:0007669"/>
    <property type="project" value="InterPro"/>
</dbReference>
<dbReference type="PANTHER" id="PTHR43386:SF1">
    <property type="entry name" value="D,D-DIPEPTIDE TRANSPORT SYSTEM PERMEASE PROTEIN DDPC-RELATED"/>
    <property type="match status" value="1"/>
</dbReference>
<reference evidence="10 11" key="1">
    <citation type="submission" date="2018-11" db="EMBL/GenBank/DDBJ databases">
        <title>Aerococcus sp. SJQ22, whole genome shotgun sequence.</title>
        <authorList>
            <person name="Sun L."/>
            <person name="Gao X."/>
            <person name="Chen W."/>
            <person name="Huang K."/>
        </authorList>
    </citation>
    <scope>NUCLEOTIDE SEQUENCE [LARGE SCALE GENOMIC DNA]</scope>
    <source>
        <strain evidence="10 11">SJQ22</strain>
    </source>
</reference>
<gene>
    <name evidence="10" type="ORF">EF384_03030</name>
</gene>
<evidence type="ECO:0000256" key="6">
    <source>
        <dbReference type="ARBA" id="ARBA00023136"/>
    </source>
</evidence>
<evidence type="ECO:0000313" key="11">
    <source>
        <dbReference type="Proteomes" id="UP000273977"/>
    </source>
</evidence>
<dbReference type="OrthoDB" id="9797472at2"/>
<feature type="domain" description="PH" evidence="8">
    <location>
        <begin position="1"/>
        <end position="49"/>
    </location>
</feature>
<feature type="transmembrane region" description="Helical" evidence="7">
    <location>
        <begin position="285"/>
        <end position="303"/>
    </location>
</feature>
<dbReference type="AlphaFoldDB" id="A0A3N4GDT6"/>
<proteinExistence type="inferred from homology"/>
<keyword evidence="11" id="KW-1185">Reference proteome</keyword>
<dbReference type="PROSITE" id="PS50003">
    <property type="entry name" value="PH_DOMAIN"/>
    <property type="match status" value="1"/>
</dbReference>
<keyword evidence="2 7" id="KW-0813">Transport</keyword>
<comment type="subcellular location">
    <subcellularLocation>
        <location evidence="1 7">Cell membrane</location>
        <topology evidence="1 7">Multi-pass membrane protein</topology>
    </subcellularLocation>
</comment>
<dbReference type="RefSeq" id="WP_123779517.1">
    <property type="nucleotide sequence ID" value="NZ_RKMG01000006.1"/>
</dbReference>
<dbReference type="CDD" id="cd06261">
    <property type="entry name" value="TM_PBP2"/>
    <property type="match status" value="1"/>
</dbReference>
<keyword evidence="4 7" id="KW-0812">Transmembrane</keyword>